<dbReference type="EMBL" id="CM043790">
    <property type="protein sequence ID" value="KAI4824985.1"/>
    <property type="molecule type" value="Genomic_DNA"/>
</dbReference>
<organism evidence="1 2">
    <name type="scientific">Chaenocephalus aceratus</name>
    <name type="common">Blackfin icefish</name>
    <name type="synonym">Chaenichthys aceratus</name>
    <dbReference type="NCBI Taxonomy" id="36190"/>
    <lineage>
        <taxon>Eukaryota</taxon>
        <taxon>Metazoa</taxon>
        <taxon>Chordata</taxon>
        <taxon>Craniata</taxon>
        <taxon>Vertebrata</taxon>
        <taxon>Euteleostomi</taxon>
        <taxon>Actinopterygii</taxon>
        <taxon>Neopterygii</taxon>
        <taxon>Teleostei</taxon>
        <taxon>Neoteleostei</taxon>
        <taxon>Acanthomorphata</taxon>
        <taxon>Eupercaria</taxon>
        <taxon>Perciformes</taxon>
        <taxon>Notothenioidei</taxon>
        <taxon>Channichthyidae</taxon>
        <taxon>Chaenocephalus</taxon>
    </lineage>
</organism>
<proteinExistence type="predicted"/>
<accession>A0ACB9XDC2</accession>
<comment type="caution">
    <text evidence="1">The sequence shown here is derived from an EMBL/GenBank/DDBJ whole genome shotgun (WGS) entry which is preliminary data.</text>
</comment>
<name>A0ACB9XDC2_CHAAC</name>
<dbReference type="Proteomes" id="UP001057452">
    <property type="component" value="Chromosome 6"/>
</dbReference>
<gene>
    <name evidence="1" type="ORF">KUCAC02_020690</name>
</gene>
<evidence type="ECO:0000313" key="2">
    <source>
        <dbReference type="Proteomes" id="UP001057452"/>
    </source>
</evidence>
<reference evidence="1" key="1">
    <citation type="submission" date="2022-05" db="EMBL/GenBank/DDBJ databases">
        <title>Chromosome-level genome of Chaenocephalus aceratus.</title>
        <authorList>
            <person name="Park H."/>
        </authorList>
    </citation>
    <scope>NUCLEOTIDE SEQUENCE</scope>
    <source>
        <strain evidence="1">KU_202001</strain>
    </source>
</reference>
<evidence type="ECO:0000313" key="1">
    <source>
        <dbReference type="EMBL" id="KAI4824985.1"/>
    </source>
</evidence>
<sequence length="191" mass="20382">MSAAAPEETPELSVESDAPPGETQGNGEETENGLTEPDKEEPRSSVEPKMEGVEVEAGEEKPAAERQEAGEEKLAAERQEAEAEAVTAYSVEVNQGETAVEEPELKPEEKPEEKQSPEDGNNIPAANDNAIKDAKEQPGQVNCEKSKAVCEDGEKPVGGGGELDDKRRPSVEISSSDGEPLSRIDSEDRLV</sequence>
<protein>
    <submittedName>
        <fullName evidence="1">Uncharacterized protein</fullName>
    </submittedName>
</protein>
<keyword evidence="2" id="KW-1185">Reference proteome</keyword>